<reference evidence="1" key="1">
    <citation type="submission" date="2022-06" db="EMBL/GenBank/DDBJ databases">
        <title>Uncovering the hologenomic basis of an extraordinary plant invasion.</title>
        <authorList>
            <person name="Bieker V.C."/>
            <person name="Martin M.D."/>
            <person name="Gilbert T."/>
            <person name="Hodgins K."/>
            <person name="Battlay P."/>
            <person name="Petersen B."/>
            <person name="Wilson J."/>
        </authorList>
    </citation>
    <scope>NUCLEOTIDE SEQUENCE</scope>
    <source>
        <strain evidence="1">AA19_3_7</strain>
        <tissue evidence="1">Leaf</tissue>
    </source>
</reference>
<dbReference type="AlphaFoldDB" id="A0AAD5G8Q5"/>
<organism evidence="1 2">
    <name type="scientific">Ambrosia artemisiifolia</name>
    <name type="common">Common ragweed</name>
    <dbReference type="NCBI Taxonomy" id="4212"/>
    <lineage>
        <taxon>Eukaryota</taxon>
        <taxon>Viridiplantae</taxon>
        <taxon>Streptophyta</taxon>
        <taxon>Embryophyta</taxon>
        <taxon>Tracheophyta</taxon>
        <taxon>Spermatophyta</taxon>
        <taxon>Magnoliopsida</taxon>
        <taxon>eudicotyledons</taxon>
        <taxon>Gunneridae</taxon>
        <taxon>Pentapetalae</taxon>
        <taxon>asterids</taxon>
        <taxon>campanulids</taxon>
        <taxon>Asterales</taxon>
        <taxon>Asteraceae</taxon>
        <taxon>Asteroideae</taxon>
        <taxon>Heliantheae alliance</taxon>
        <taxon>Heliantheae</taxon>
        <taxon>Ambrosia</taxon>
    </lineage>
</organism>
<dbReference type="PANTHER" id="PTHR33743">
    <property type="entry name" value="PROTEIN GOLVEN 6-RELATED"/>
    <property type="match status" value="1"/>
</dbReference>
<dbReference type="Proteomes" id="UP001206925">
    <property type="component" value="Unassembled WGS sequence"/>
</dbReference>
<dbReference type="PANTHER" id="PTHR33743:SF19">
    <property type="entry name" value="PROTEIN GOLVEN 6"/>
    <property type="match status" value="1"/>
</dbReference>
<proteinExistence type="predicted"/>
<keyword evidence="2" id="KW-1185">Reference proteome</keyword>
<protein>
    <submittedName>
        <fullName evidence="1">Uncharacterized protein</fullName>
    </submittedName>
</protein>
<dbReference type="EMBL" id="JAMZMK010010192">
    <property type="protein sequence ID" value="KAI7732639.1"/>
    <property type="molecule type" value="Genomic_DNA"/>
</dbReference>
<evidence type="ECO:0000313" key="1">
    <source>
        <dbReference type="EMBL" id="KAI7732639.1"/>
    </source>
</evidence>
<gene>
    <name evidence="1" type="ORF">M8C21_001639</name>
</gene>
<sequence>SPIPTIHLPFAGIPLPFTSRTYNIIEHKLQTLSSMKPSLICYLLVISMFLYEAQGLNRKLMTKTIPSTTTFRVNDFISHVQNYENDLKTDLKLTHDRVGREETFQDVIDITRMDYSPAKRKPPIHNLIKNKN</sequence>
<accession>A0AAD5G8Q5</accession>
<evidence type="ECO:0000313" key="2">
    <source>
        <dbReference type="Proteomes" id="UP001206925"/>
    </source>
</evidence>
<dbReference type="Pfam" id="PF21529">
    <property type="entry name" value="GLV1-2"/>
    <property type="match status" value="1"/>
</dbReference>
<comment type="caution">
    <text evidence="1">The sequence shown here is derived from an EMBL/GenBank/DDBJ whole genome shotgun (WGS) entry which is preliminary data.</text>
</comment>
<name>A0AAD5G8Q5_AMBAR</name>
<feature type="non-terminal residue" evidence="1">
    <location>
        <position position="132"/>
    </location>
</feature>
<dbReference type="InterPro" id="IPR049306">
    <property type="entry name" value="GLV1-2"/>
</dbReference>